<feature type="compositionally biased region" description="Low complexity" evidence="6">
    <location>
        <begin position="180"/>
        <end position="194"/>
    </location>
</feature>
<dbReference type="PROSITE" id="PS50157">
    <property type="entry name" value="ZINC_FINGER_C2H2_2"/>
    <property type="match status" value="2"/>
</dbReference>
<feature type="compositionally biased region" description="Polar residues" evidence="6">
    <location>
        <begin position="124"/>
        <end position="134"/>
    </location>
</feature>
<evidence type="ECO:0000256" key="4">
    <source>
        <dbReference type="ARBA" id="ARBA00022833"/>
    </source>
</evidence>
<evidence type="ECO:0000256" key="1">
    <source>
        <dbReference type="ARBA" id="ARBA00022723"/>
    </source>
</evidence>
<feature type="compositionally biased region" description="Low complexity" evidence="6">
    <location>
        <begin position="135"/>
        <end position="155"/>
    </location>
</feature>
<dbReference type="PANTHER" id="PTHR23235">
    <property type="entry name" value="KRUEPPEL-LIKE TRANSCRIPTION FACTOR"/>
    <property type="match status" value="1"/>
</dbReference>
<feature type="compositionally biased region" description="Low complexity" evidence="6">
    <location>
        <begin position="74"/>
        <end position="113"/>
    </location>
</feature>
<dbReference type="AlphaFoldDB" id="A0AAN6WSA9"/>
<dbReference type="GO" id="GO:0000981">
    <property type="term" value="F:DNA-binding transcription factor activity, RNA polymerase II-specific"/>
    <property type="evidence" value="ECO:0007669"/>
    <property type="project" value="TreeGrafter"/>
</dbReference>
<dbReference type="SMART" id="SM00355">
    <property type="entry name" value="ZnF_C2H2"/>
    <property type="match status" value="2"/>
</dbReference>
<feature type="compositionally biased region" description="Low complexity" evidence="6">
    <location>
        <begin position="33"/>
        <end position="60"/>
    </location>
</feature>
<keyword evidence="4" id="KW-0862">Zinc</keyword>
<feature type="domain" description="C2H2-type" evidence="7">
    <location>
        <begin position="264"/>
        <end position="291"/>
    </location>
</feature>
<keyword evidence="9" id="KW-1185">Reference proteome</keyword>
<dbReference type="FunFam" id="3.30.160.60:FF:000446">
    <property type="entry name" value="Zinc finger protein"/>
    <property type="match status" value="1"/>
</dbReference>
<proteinExistence type="predicted"/>
<dbReference type="InterPro" id="IPR013087">
    <property type="entry name" value="Znf_C2H2_type"/>
</dbReference>
<feature type="compositionally biased region" description="Pro residues" evidence="6">
    <location>
        <begin position="205"/>
        <end position="217"/>
    </location>
</feature>
<evidence type="ECO:0000256" key="5">
    <source>
        <dbReference type="PROSITE-ProRule" id="PRU00042"/>
    </source>
</evidence>
<organism evidence="8 9">
    <name type="scientific">Podospora australis</name>
    <dbReference type="NCBI Taxonomy" id="1536484"/>
    <lineage>
        <taxon>Eukaryota</taxon>
        <taxon>Fungi</taxon>
        <taxon>Dikarya</taxon>
        <taxon>Ascomycota</taxon>
        <taxon>Pezizomycotina</taxon>
        <taxon>Sordariomycetes</taxon>
        <taxon>Sordariomycetidae</taxon>
        <taxon>Sordariales</taxon>
        <taxon>Podosporaceae</taxon>
        <taxon>Podospora</taxon>
    </lineage>
</organism>
<accession>A0AAN6WSA9</accession>
<dbReference type="GO" id="GO:0000978">
    <property type="term" value="F:RNA polymerase II cis-regulatory region sequence-specific DNA binding"/>
    <property type="evidence" value="ECO:0007669"/>
    <property type="project" value="TreeGrafter"/>
</dbReference>
<comment type="caution">
    <text evidence="8">The sequence shown here is derived from an EMBL/GenBank/DDBJ whole genome shotgun (WGS) entry which is preliminary data.</text>
</comment>
<dbReference type="Pfam" id="PF00096">
    <property type="entry name" value="zf-C2H2"/>
    <property type="match status" value="2"/>
</dbReference>
<keyword evidence="1" id="KW-0479">Metal-binding</keyword>
<feature type="region of interest" description="Disordered" evidence="6">
    <location>
        <begin position="319"/>
        <end position="340"/>
    </location>
</feature>
<dbReference type="EMBL" id="MU864450">
    <property type="protein sequence ID" value="KAK4185412.1"/>
    <property type="molecule type" value="Genomic_DNA"/>
</dbReference>
<evidence type="ECO:0000313" key="8">
    <source>
        <dbReference type="EMBL" id="KAK4185412.1"/>
    </source>
</evidence>
<dbReference type="Gene3D" id="3.30.160.60">
    <property type="entry name" value="Classic Zinc Finger"/>
    <property type="match status" value="2"/>
</dbReference>
<evidence type="ECO:0000313" key="9">
    <source>
        <dbReference type="Proteomes" id="UP001302126"/>
    </source>
</evidence>
<feature type="compositionally biased region" description="Low complexity" evidence="6">
    <location>
        <begin position="1"/>
        <end position="10"/>
    </location>
</feature>
<keyword evidence="3 5" id="KW-0863">Zinc-finger</keyword>
<protein>
    <recommendedName>
        <fullName evidence="7">C2H2-type domain-containing protein</fullName>
    </recommendedName>
</protein>
<evidence type="ECO:0000256" key="6">
    <source>
        <dbReference type="SAM" id="MobiDB-lite"/>
    </source>
</evidence>
<evidence type="ECO:0000256" key="3">
    <source>
        <dbReference type="ARBA" id="ARBA00022771"/>
    </source>
</evidence>
<feature type="compositionally biased region" description="Polar residues" evidence="6">
    <location>
        <begin position="320"/>
        <end position="334"/>
    </location>
</feature>
<dbReference type="FunFam" id="3.30.160.60:FF:000100">
    <property type="entry name" value="Zinc finger 45-like"/>
    <property type="match status" value="1"/>
</dbReference>
<sequence>MADNNNNNNNPPSTPDPSIRKSGRTPLPSSRTSLQQQRPLPSLPSSSSSSRATIRIAPRPAAEEPRSGPGSGVGSSTVSVPSSSFTAVNTTIRTSTAHTTATATAESASANANPMMPLHPKPPNSDTTGALHSYQQIQQQQQQQQRISNQAQQRRPLPGSPAQSYIPPPRFQGTLPGIKSLLPPSSSYSPASHSKNGHHGQGPLAAPPAYIPARGPLPPETHGLPIVAPYNSLPPLSAYSGNSVAIPRAESAANQPLSPLDKPHKCTLCTQAFSRNHDLKRHKRIHELIKPFPCSNCSKTFSRKDALKRHQQGTKACNFGSVTSGEDLPSSPQNDGEACGGVEVEYEGHQNIGQTTFHVPTLELHLRTYFNDAD</sequence>
<reference evidence="8" key="2">
    <citation type="submission" date="2023-05" db="EMBL/GenBank/DDBJ databases">
        <authorList>
            <consortium name="Lawrence Berkeley National Laboratory"/>
            <person name="Steindorff A."/>
            <person name="Hensen N."/>
            <person name="Bonometti L."/>
            <person name="Westerberg I."/>
            <person name="Brannstrom I.O."/>
            <person name="Guillou S."/>
            <person name="Cros-Aarteil S."/>
            <person name="Calhoun S."/>
            <person name="Haridas S."/>
            <person name="Kuo A."/>
            <person name="Mondo S."/>
            <person name="Pangilinan J."/>
            <person name="Riley R."/>
            <person name="Labutti K."/>
            <person name="Andreopoulos B."/>
            <person name="Lipzen A."/>
            <person name="Chen C."/>
            <person name="Yanf M."/>
            <person name="Daum C."/>
            <person name="Ng V."/>
            <person name="Clum A."/>
            <person name="Ohm R."/>
            <person name="Martin F."/>
            <person name="Silar P."/>
            <person name="Natvig D."/>
            <person name="Lalanne C."/>
            <person name="Gautier V."/>
            <person name="Ament-Velasquez S.L."/>
            <person name="Kruys A."/>
            <person name="Hutchinson M.I."/>
            <person name="Powell A.J."/>
            <person name="Barry K."/>
            <person name="Miller A.N."/>
            <person name="Grigoriev I.V."/>
            <person name="Debuchy R."/>
            <person name="Gladieux P."/>
            <person name="Thoren M.H."/>
            <person name="Johannesson H."/>
        </authorList>
    </citation>
    <scope>NUCLEOTIDE SEQUENCE</scope>
    <source>
        <strain evidence="8">PSN309</strain>
    </source>
</reference>
<name>A0AAN6WSA9_9PEZI</name>
<feature type="region of interest" description="Disordered" evidence="6">
    <location>
        <begin position="1"/>
        <end position="217"/>
    </location>
</feature>
<dbReference type="Proteomes" id="UP001302126">
    <property type="component" value="Unassembled WGS sequence"/>
</dbReference>
<feature type="domain" description="C2H2-type" evidence="7">
    <location>
        <begin position="292"/>
        <end position="312"/>
    </location>
</feature>
<evidence type="ECO:0000259" key="7">
    <source>
        <dbReference type="PROSITE" id="PS50157"/>
    </source>
</evidence>
<gene>
    <name evidence="8" type="ORF">QBC35DRAFT_534182</name>
</gene>
<dbReference type="GO" id="GO:0008270">
    <property type="term" value="F:zinc ion binding"/>
    <property type="evidence" value="ECO:0007669"/>
    <property type="project" value="UniProtKB-KW"/>
</dbReference>
<reference evidence="8" key="1">
    <citation type="journal article" date="2023" name="Mol. Phylogenet. Evol.">
        <title>Genome-scale phylogeny and comparative genomics of the fungal order Sordariales.</title>
        <authorList>
            <person name="Hensen N."/>
            <person name="Bonometti L."/>
            <person name="Westerberg I."/>
            <person name="Brannstrom I.O."/>
            <person name="Guillou S."/>
            <person name="Cros-Aarteil S."/>
            <person name="Calhoun S."/>
            <person name="Haridas S."/>
            <person name="Kuo A."/>
            <person name="Mondo S."/>
            <person name="Pangilinan J."/>
            <person name="Riley R."/>
            <person name="LaButti K."/>
            <person name="Andreopoulos B."/>
            <person name="Lipzen A."/>
            <person name="Chen C."/>
            <person name="Yan M."/>
            <person name="Daum C."/>
            <person name="Ng V."/>
            <person name="Clum A."/>
            <person name="Steindorff A."/>
            <person name="Ohm R.A."/>
            <person name="Martin F."/>
            <person name="Silar P."/>
            <person name="Natvig D.O."/>
            <person name="Lalanne C."/>
            <person name="Gautier V."/>
            <person name="Ament-Velasquez S.L."/>
            <person name="Kruys A."/>
            <person name="Hutchinson M.I."/>
            <person name="Powell A.J."/>
            <person name="Barry K."/>
            <person name="Miller A.N."/>
            <person name="Grigoriev I.V."/>
            <person name="Debuchy R."/>
            <person name="Gladieux P."/>
            <person name="Hiltunen Thoren M."/>
            <person name="Johannesson H."/>
        </authorList>
    </citation>
    <scope>NUCLEOTIDE SEQUENCE</scope>
    <source>
        <strain evidence="8">PSN309</strain>
    </source>
</reference>
<dbReference type="InterPro" id="IPR036236">
    <property type="entry name" value="Znf_C2H2_sf"/>
</dbReference>
<dbReference type="PANTHER" id="PTHR23235:SF120">
    <property type="entry name" value="KRUPPEL-LIKE FACTOR 15"/>
    <property type="match status" value="1"/>
</dbReference>
<keyword evidence="2" id="KW-0677">Repeat</keyword>
<dbReference type="SUPFAM" id="SSF57667">
    <property type="entry name" value="beta-beta-alpha zinc fingers"/>
    <property type="match status" value="1"/>
</dbReference>
<evidence type="ECO:0000256" key="2">
    <source>
        <dbReference type="ARBA" id="ARBA00022737"/>
    </source>
</evidence>
<dbReference type="PROSITE" id="PS00028">
    <property type="entry name" value="ZINC_FINGER_C2H2_1"/>
    <property type="match status" value="1"/>
</dbReference>